<keyword evidence="3" id="KW-0645">Protease</keyword>
<comment type="cofactor">
    <cofactor evidence="1">
        <name>Zn(2+)</name>
        <dbReference type="ChEBI" id="CHEBI:29105"/>
    </cofactor>
</comment>
<dbReference type="Proteomes" id="UP000886740">
    <property type="component" value="Unassembled WGS sequence"/>
</dbReference>
<dbReference type="PANTHER" id="PTHR11705:SF143">
    <property type="entry name" value="SLL0236 PROTEIN"/>
    <property type="match status" value="1"/>
</dbReference>
<dbReference type="GO" id="GO:0008270">
    <property type="term" value="F:zinc ion binding"/>
    <property type="evidence" value="ECO:0007669"/>
    <property type="project" value="InterPro"/>
</dbReference>
<evidence type="ECO:0000313" key="12">
    <source>
        <dbReference type="Proteomes" id="UP000886740"/>
    </source>
</evidence>
<dbReference type="GO" id="GO:0005615">
    <property type="term" value="C:extracellular space"/>
    <property type="evidence" value="ECO:0007669"/>
    <property type="project" value="TreeGrafter"/>
</dbReference>
<dbReference type="PANTHER" id="PTHR11705">
    <property type="entry name" value="PROTEASE FAMILY M14 CARBOXYPEPTIDASE A,B"/>
    <property type="match status" value="1"/>
</dbReference>
<comment type="similarity">
    <text evidence="2 7">Belongs to the peptidase M14 family.</text>
</comment>
<sequence>MRIRRTRKAMALATLLAPALIMAAQEIRPLERPVFPEADTSRFYTVGGYRHGISFFPKVRDPHVEYEPTDRLTFDKYHSSEVIYHHMKRFAAKYPDLVDLYEVATSYEGRPILQMTVTNKKTGKATDKPAAYFEGNRHSGEVSSAESVLWLMSHLLDNYGKDPEITRVIDNNTIYLRPINNPDGHNLYMHTAQSNRSTVRPTDNDGDGLLDEDPPIDLNGDGKILRMRYKDPEGDYIIDPRDKSGRIMKYVGKGKGEYKVVSEGIDHDGDGKIGEDGIGGLDLHRNYPENWRPMYEATGHGWSQNTAGTFPLSEIETRSVVTFLLENPNIYVVNSMDTRVPMHLRAPSTSAPEERMYPEDLEWYKHFDQVGKSITGYEKAGDVYVAYNGDRTPTPLFGHGPDFGYFYYGAIWYGDEIWDNGKPKEDYNNDGEKDELDQLIWDERENQGRGFTNWTAFQHPTLGAVEIGGWDPKFFSQNAPSGHVEPWIKNEALFNLAMIKHLPRLEWGDYEVKKIKSYRTDSTDYRVRLTYKNIGKLPTALKQAHLVKIVKPDRLNVTFTGQATEGERPNYQVLNESLTQPKPWRPADSQEPNHEYHKELGYAQGESSNEVEFTVRIYGENPFSLKATLNTTRAGQLPEQEIRIRE</sequence>
<reference evidence="11" key="1">
    <citation type="journal article" date="2021" name="PeerJ">
        <title>Extensive microbial diversity within the chicken gut microbiome revealed by metagenomics and culture.</title>
        <authorList>
            <person name="Gilroy R."/>
            <person name="Ravi A."/>
            <person name="Getino M."/>
            <person name="Pursley I."/>
            <person name="Horton D.L."/>
            <person name="Alikhan N.F."/>
            <person name="Baker D."/>
            <person name="Gharbi K."/>
            <person name="Hall N."/>
            <person name="Watson M."/>
            <person name="Adriaenssens E.M."/>
            <person name="Foster-Nyarko E."/>
            <person name="Jarju S."/>
            <person name="Secka A."/>
            <person name="Antonio M."/>
            <person name="Oren A."/>
            <person name="Chaudhuri R.R."/>
            <person name="La Ragione R."/>
            <person name="Hildebrand F."/>
            <person name="Pallen M.J."/>
        </authorList>
    </citation>
    <scope>NUCLEOTIDE SEQUENCE</scope>
    <source>
        <strain evidence="11">ChiGjej6B6-14162</strain>
    </source>
</reference>
<dbReference type="CDD" id="cd06905">
    <property type="entry name" value="M14-like"/>
    <property type="match status" value="1"/>
</dbReference>
<evidence type="ECO:0000256" key="1">
    <source>
        <dbReference type="ARBA" id="ARBA00001947"/>
    </source>
</evidence>
<dbReference type="InterPro" id="IPR000834">
    <property type="entry name" value="Peptidase_M14"/>
</dbReference>
<dbReference type="GO" id="GO:0006508">
    <property type="term" value="P:proteolysis"/>
    <property type="evidence" value="ECO:0007669"/>
    <property type="project" value="UniProtKB-KW"/>
</dbReference>
<evidence type="ECO:0000256" key="4">
    <source>
        <dbReference type="ARBA" id="ARBA00022801"/>
    </source>
</evidence>
<evidence type="ECO:0000256" key="7">
    <source>
        <dbReference type="PROSITE-ProRule" id="PRU01379"/>
    </source>
</evidence>
<proteinExistence type="inferred from homology"/>
<feature type="chain" id="PRO_5039513062" description="Peptidase M14 domain-containing protein" evidence="9">
    <location>
        <begin position="24"/>
        <end position="646"/>
    </location>
</feature>
<reference evidence="11" key="2">
    <citation type="submission" date="2021-04" db="EMBL/GenBank/DDBJ databases">
        <authorList>
            <person name="Gilroy R."/>
        </authorList>
    </citation>
    <scope>NUCLEOTIDE SEQUENCE</scope>
    <source>
        <strain evidence="11">ChiGjej6B6-14162</strain>
    </source>
</reference>
<evidence type="ECO:0000256" key="8">
    <source>
        <dbReference type="SAM" id="MobiDB-lite"/>
    </source>
</evidence>
<dbReference type="SUPFAM" id="SSF53187">
    <property type="entry name" value="Zn-dependent exopeptidases"/>
    <property type="match status" value="1"/>
</dbReference>
<dbReference type="Pfam" id="PF00246">
    <property type="entry name" value="Peptidase_M14"/>
    <property type="match status" value="1"/>
</dbReference>
<dbReference type="SMART" id="SM00631">
    <property type="entry name" value="Zn_pept"/>
    <property type="match status" value="1"/>
</dbReference>
<keyword evidence="6" id="KW-0482">Metalloprotease</keyword>
<keyword evidence="5" id="KW-0862">Zinc</keyword>
<dbReference type="Gene3D" id="3.40.630.10">
    <property type="entry name" value="Zn peptidases"/>
    <property type="match status" value="1"/>
</dbReference>
<accession>A0A9D1X6Q7</accession>
<organism evidence="11 12">
    <name type="scientific">Candidatus Parabacteroides intestinipullorum</name>
    <dbReference type="NCBI Taxonomy" id="2838723"/>
    <lineage>
        <taxon>Bacteria</taxon>
        <taxon>Pseudomonadati</taxon>
        <taxon>Bacteroidota</taxon>
        <taxon>Bacteroidia</taxon>
        <taxon>Bacteroidales</taxon>
        <taxon>Tannerellaceae</taxon>
        <taxon>Parabacteroides</taxon>
    </lineage>
</organism>
<evidence type="ECO:0000259" key="10">
    <source>
        <dbReference type="PROSITE" id="PS52035"/>
    </source>
</evidence>
<evidence type="ECO:0000313" key="11">
    <source>
        <dbReference type="EMBL" id="HIX73744.1"/>
    </source>
</evidence>
<gene>
    <name evidence="11" type="ORF">H9977_01640</name>
</gene>
<evidence type="ECO:0000256" key="9">
    <source>
        <dbReference type="SAM" id="SignalP"/>
    </source>
</evidence>
<dbReference type="AlphaFoldDB" id="A0A9D1X6Q7"/>
<dbReference type="GO" id="GO:0004181">
    <property type="term" value="F:metallocarboxypeptidase activity"/>
    <property type="evidence" value="ECO:0007669"/>
    <property type="project" value="InterPro"/>
</dbReference>
<comment type="caution">
    <text evidence="11">The sequence shown here is derived from an EMBL/GenBank/DDBJ whole genome shotgun (WGS) entry which is preliminary data.</text>
</comment>
<evidence type="ECO:0000256" key="6">
    <source>
        <dbReference type="ARBA" id="ARBA00023049"/>
    </source>
</evidence>
<keyword evidence="4" id="KW-0378">Hydrolase</keyword>
<keyword evidence="9" id="KW-0732">Signal</keyword>
<name>A0A9D1X6Q7_9BACT</name>
<evidence type="ECO:0000256" key="3">
    <source>
        <dbReference type="ARBA" id="ARBA00022670"/>
    </source>
</evidence>
<feature type="region of interest" description="Disordered" evidence="8">
    <location>
        <begin position="193"/>
        <end position="217"/>
    </location>
</feature>
<feature type="active site" description="Proton donor/acceptor" evidence="7">
    <location>
        <position position="416"/>
    </location>
</feature>
<feature type="domain" description="Peptidase M14" evidence="10">
    <location>
        <begin position="76"/>
        <end position="439"/>
    </location>
</feature>
<evidence type="ECO:0000256" key="2">
    <source>
        <dbReference type="ARBA" id="ARBA00005988"/>
    </source>
</evidence>
<protein>
    <recommendedName>
        <fullName evidence="10">Peptidase M14 domain-containing protein</fullName>
    </recommendedName>
</protein>
<feature type="signal peptide" evidence="9">
    <location>
        <begin position="1"/>
        <end position="23"/>
    </location>
</feature>
<dbReference type="EMBL" id="DXEL01000016">
    <property type="protein sequence ID" value="HIX73744.1"/>
    <property type="molecule type" value="Genomic_DNA"/>
</dbReference>
<dbReference type="PROSITE" id="PS52035">
    <property type="entry name" value="PEPTIDASE_M14"/>
    <property type="match status" value="1"/>
</dbReference>
<feature type="compositionally biased region" description="Acidic residues" evidence="8">
    <location>
        <begin position="204"/>
        <end position="215"/>
    </location>
</feature>
<evidence type="ECO:0000256" key="5">
    <source>
        <dbReference type="ARBA" id="ARBA00022833"/>
    </source>
</evidence>